<evidence type="ECO:0000313" key="2">
    <source>
        <dbReference type="Proteomes" id="UP000193136"/>
    </source>
</evidence>
<evidence type="ECO:0000313" key="1">
    <source>
        <dbReference type="EMBL" id="ORJ60447.1"/>
    </source>
</evidence>
<organism evidence="1 2">
    <name type="scientific">Geothermobacter hydrogeniphilus</name>
    <dbReference type="NCBI Taxonomy" id="1969733"/>
    <lineage>
        <taxon>Bacteria</taxon>
        <taxon>Pseudomonadati</taxon>
        <taxon>Thermodesulfobacteriota</taxon>
        <taxon>Desulfuromonadia</taxon>
        <taxon>Desulfuromonadales</taxon>
        <taxon>Geothermobacteraceae</taxon>
        <taxon>Geothermobacter</taxon>
    </lineage>
</organism>
<protein>
    <recommendedName>
        <fullName evidence="3">Peptidase U32</fullName>
    </recommendedName>
</protein>
<dbReference type="RefSeq" id="WP_085010202.1">
    <property type="nucleotide sequence ID" value="NZ_NAAD01000008.1"/>
</dbReference>
<accession>A0A1X0Y5Q1</accession>
<proteinExistence type="predicted"/>
<dbReference type="InterPro" id="IPR001539">
    <property type="entry name" value="Peptidase_U32"/>
</dbReference>
<dbReference type="PANTHER" id="PTHR30217:SF10">
    <property type="entry name" value="23S RRNA 5-HYDROXYCYTIDINE C2501 SYNTHASE"/>
    <property type="match status" value="1"/>
</dbReference>
<name>A0A1X0Y5Q1_9BACT</name>
<reference evidence="1 2" key="1">
    <citation type="submission" date="2017-03" db="EMBL/GenBank/DDBJ databases">
        <title>Genome sequence of Geothermobacter sp. EPR-M, Deep-Sea Iron Reducer.</title>
        <authorList>
            <person name="Tully B."/>
            <person name="Savalia P."/>
            <person name="Abuyen K."/>
            <person name="Baughan C."/>
            <person name="Romero E."/>
            <person name="Ronkowski C."/>
            <person name="Torres B."/>
            <person name="Tremblay J."/>
            <person name="Trujillo A."/>
            <person name="Tyler M."/>
            <person name="Perez-Rodriguez I."/>
            <person name="Amend J."/>
        </authorList>
    </citation>
    <scope>NUCLEOTIDE SEQUENCE [LARGE SCALE GENOMIC DNA]</scope>
    <source>
        <strain evidence="1 2">EPR-M</strain>
    </source>
</reference>
<dbReference type="EMBL" id="NAAD01000008">
    <property type="protein sequence ID" value="ORJ60447.1"/>
    <property type="molecule type" value="Genomic_DNA"/>
</dbReference>
<dbReference type="Pfam" id="PF01136">
    <property type="entry name" value="Peptidase_U32"/>
    <property type="match status" value="1"/>
</dbReference>
<comment type="caution">
    <text evidence="1">The sequence shown here is derived from an EMBL/GenBank/DDBJ whole genome shotgun (WGS) entry which is preliminary data.</text>
</comment>
<dbReference type="OrthoDB" id="9805982at2"/>
<gene>
    <name evidence="1" type="ORF">B5V00_07730</name>
</gene>
<evidence type="ECO:0008006" key="3">
    <source>
        <dbReference type="Google" id="ProtNLM"/>
    </source>
</evidence>
<dbReference type="InterPro" id="IPR051454">
    <property type="entry name" value="RNA/ubiquinone_mod_enzymes"/>
</dbReference>
<dbReference type="PANTHER" id="PTHR30217">
    <property type="entry name" value="PEPTIDASE U32 FAMILY"/>
    <property type="match status" value="1"/>
</dbReference>
<dbReference type="AlphaFoldDB" id="A0A1X0Y5Q1"/>
<dbReference type="STRING" id="1969733.B5V00_07730"/>
<keyword evidence="2" id="KW-1185">Reference proteome</keyword>
<sequence>MRLSVATNFDPQLIESLKDYPVVELFGKLREDVVGGGRAPYQLGKVSRRQLAEHVAQARDAGIAFNYLLNAACLGNVEITRQGQKKINQLLEWISRIGVTSVTVATPFMLQLVKTRFPQLRVRISVFAGVDRVRKAQMWEEMGADCIVLDSILVNRELQTLREIRKAVRCDLELMANNNCLSGCSMSPMHMNALAHAGQTGSENKGFFVDWCFLKCTAMKLEDPVNYIRSEWIRPDDLPVYEELGYDLFKIAERDLPTEILLARVKAYAARRFDGNLLDLIQPYGFQGIKEGARYYRRGLGWMLRFLIRPGLVNPLRLMPLKRLAELRGMIRPLEGDPPVYIDNRALDGFLERFQDQSCRDVDCEDCRWCHQFAARAVRIDTASRDQALAAYAELFDSMHGGDMWRYLPRKKDGVPQGSCRDPECSG</sequence>
<dbReference type="Proteomes" id="UP000193136">
    <property type="component" value="Unassembled WGS sequence"/>
</dbReference>